<evidence type="ECO:0000313" key="2">
    <source>
        <dbReference type="Proteomes" id="UP001476950"/>
    </source>
</evidence>
<proteinExistence type="predicted"/>
<keyword evidence="2" id="KW-1185">Reference proteome</keyword>
<dbReference type="Proteomes" id="UP001476950">
    <property type="component" value="Unassembled WGS sequence"/>
</dbReference>
<accession>A0ABV0KL39</accession>
<sequence length="159" mass="17481">MLSAKAIDDRPASLKPAIAKPVTAPPTIKSLAGTYKGVVDEQWLAKFLEEERKTGLSDKELKRLAEFARHMFEDCEITLHADSGFDFQDLDAKKVQGKVKVNGNQLLLVDSAGKPISIKTDAAINVSTAVALNASADKKKLLFYNPRNPSQLLRVYVKQ</sequence>
<reference evidence="1 2" key="1">
    <citation type="submission" date="2022-04" db="EMBL/GenBank/DDBJ databases">
        <title>Positive selection, recombination, and allopatry shape intraspecific diversity of widespread and dominant cyanobacteria.</title>
        <authorList>
            <person name="Wei J."/>
            <person name="Shu W."/>
            <person name="Hu C."/>
        </authorList>
    </citation>
    <scope>NUCLEOTIDE SEQUENCE [LARGE SCALE GENOMIC DNA]</scope>
    <source>
        <strain evidence="1 2">AS-A4</strain>
    </source>
</reference>
<evidence type="ECO:0000313" key="1">
    <source>
        <dbReference type="EMBL" id="MEP1059961.1"/>
    </source>
</evidence>
<gene>
    <name evidence="1" type="ORF">NDI38_16100</name>
</gene>
<comment type="caution">
    <text evidence="1">The sequence shown here is derived from an EMBL/GenBank/DDBJ whole genome shotgun (WGS) entry which is preliminary data.</text>
</comment>
<name>A0ABV0KL39_9CYAN</name>
<protein>
    <submittedName>
        <fullName evidence="1">Uncharacterized protein</fullName>
    </submittedName>
</protein>
<dbReference type="EMBL" id="JAMPLM010000014">
    <property type="protein sequence ID" value="MEP1059961.1"/>
    <property type="molecule type" value="Genomic_DNA"/>
</dbReference>
<organism evidence="1 2">
    <name type="scientific">Stenomitos frigidus AS-A4</name>
    <dbReference type="NCBI Taxonomy" id="2933935"/>
    <lineage>
        <taxon>Bacteria</taxon>
        <taxon>Bacillati</taxon>
        <taxon>Cyanobacteriota</taxon>
        <taxon>Cyanophyceae</taxon>
        <taxon>Leptolyngbyales</taxon>
        <taxon>Leptolyngbyaceae</taxon>
        <taxon>Stenomitos</taxon>
    </lineage>
</organism>